<feature type="region of interest" description="Disordered" evidence="4">
    <location>
        <begin position="143"/>
        <end position="184"/>
    </location>
</feature>
<dbReference type="InParanoid" id="A0A2J7R6W0"/>
<feature type="region of interest" description="Disordered" evidence="4">
    <location>
        <begin position="597"/>
        <end position="616"/>
    </location>
</feature>
<dbReference type="PANTHER" id="PTHR14396">
    <property type="entry name" value="CLASPIN"/>
    <property type="match status" value="1"/>
</dbReference>
<dbReference type="PANTHER" id="PTHR14396:SF10">
    <property type="entry name" value="CLASPIN"/>
    <property type="match status" value="1"/>
</dbReference>
<gene>
    <name evidence="5" type="ORF">B7P43_G15872</name>
</gene>
<evidence type="ECO:0000256" key="4">
    <source>
        <dbReference type="SAM" id="MobiDB-lite"/>
    </source>
</evidence>
<feature type="region of interest" description="Disordered" evidence="4">
    <location>
        <begin position="98"/>
        <end position="131"/>
    </location>
</feature>
<evidence type="ECO:0000313" key="6">
    <source>
        <dbReference type="Proteomes" id="UP000235965"/>
    </source>
</evidence>
<protein>
    <submittedName>
        <fullName evidence="5">Uncharacterized protein</fullName>
    </submittedName>
</protein>
<keyword evidence="3" id="KW-0539">Nucleus</keyword>
<evidence type="ECO:0000256" key="1">
    <source>
        <dbReference type="ARBA" id="ARBA00004123"/>
    </source>
</evidence>
<dbReference type="GO" id="GO:0005634">
    <property type="term" value="C:nucleus"/>
    <property type="evidence" value="ECO:0007669"/>
    <property type="project" value="UniProtKB-SubCell"/>
</dbReference>
<dbReference type="GO" id="GO:0010997">
    <property type="term" value="F:anaphase-promoting complex binding"/>
    <property type="evidence" value="ECO:0007669"/>
    <property type="project" value="TreeGrafter"/>
</dbReference>
<feature type="compositionally biased region" description="Basic and acidic residues" evidence="4">
    <location>
        <begin position="53"/>
        <end position="81"/>
    </location>
</feature>
<name>A0A2J7R6W0_9NEOP</name>
<evidence type="ECO:0000256" key="2">
    <source>
        <dbReference type="ARBA" id="ARBA00022553"/>
    </source>
</evidence>
<comment type="subcellular location">
    <subcellularLocation>
        <location evidence="1">Nucleus</location>
    </subcellularLocation>
</comment>
<accession>A0A2J7R6W0</accession>
<comment type="caution">
    <text evidence="5">The sequence shown here is derived from an EMBL/GenBank/DDBJ whole genome shotgun (WGS) entry which is preliminary data.</text>
</comment>
<dbReference type="STRING" id="105785.A0A2J7R6W0"/>
<dbReference type="OrthoDB" id="5859781at2759"/>
<keyword evidence="6" id="KW-1185">Reference proteome</keyword>
<dbReference type="AlphaFoldDB" id="A0A2J7R6W0"/>
<sequence length="664" mass="73686">MVAGVSVELNSSEDEGVVVKRRSLRQKIMVESDDEAATDADILKMCNSISSTELDKEPSRDDLRSDSRDLMEEAVHGEVDTKKKKKKWKILLDSDCSLDEETPSGLLSVAKNAEGSDDESPGDSMGHGPLLHFSLLKEGDLYDADGSEDEAAPKQKSTGKSKPKGRSLSERKTKSKAVQQIHSETQRLVRESRVSLPYHKPRQRSLTEFLQRRNASTPSAMSLKVSTKDLGQVWKKLEERERDAKEFYKSDSDDSDDTVYLNGPSINGSCDADMCCSVPPTVHNNTPVSDASIPNRDMNICDSEICVADISGTTEVGIRASNHEMTIPDSHTKVGIPGRSASICTEESDADVRVPCSETKSLSSILIANDNYKLESEQSLMAEDSFDLCLHYSESQDVTQSAPHDESNAMEAGNTEELTLHYSETQDSEPSEELQKQKTTAWQENMPLPSPHSEGVDDTAKAILQSLARRSLPGMGDITKLQPRLSAAPNGVIELDEEEPGPAGVVKLVQRFMKHSAVKRPLQKKHTVEVGVISAEKDMDGLAEVHKEVVKVVLGTEEPEDDPAMAKPGEKLQQLKEQLQQQIAQRRAEEWGRRLREQQLDNEEEEHLSKCEDVQDELQVQLTDAETESEEEEEEDIVLKEKKRVKNAFLDDEAEVSDDDDDDD</sequence>
<evidence type="ECO:0000313" key="5">
    <source>
        <dbReference type="EMBL" id="PNF36546.1"/>
    </source>
</evidence>
<feature type="non-terminal residue" evidence="5">
    <location>
        <position position="664"/>
    </location>
</feature>
<feature type="region of interest" description="Disordered" evidence="4">
    <location>
        <begin position="49"/>
        <end position="85"/>
    </location>
</feature>
<dbReference type="Proteomes" id="UP000235965">
    <property type="component" value="Unassembled WGS sequence"/>
</dbReference>
<organism evidence="5 6">
    <name type="scientific">Cryptotermes secundus</name>
    <dbReference type="NCBI Taxonomy" id="105785"/>
    <lineage>
        <taxon>Eukaryota</taxon>
        <taxon>Metazoa</taxon>
        <taxon>Ecdysozoa</taxon>
        <taxon>Arthropoda</taxon>
        <taxon>Hexapoda</taxon>
        <taxon>Insecta</taxon>
        <taxon>Pterygota</taxon>
        <taxon>Neoptera</taxon>
        <taxon>Polyneoptera</taxon>
        <taxon>Dictyoptera</taxon>
        <taxon>Blattodea</taxon>
        <taxon>Blattoidea</taxon>
        <taxon>Termitoidae</taxon>
        <taxon>Kalotermitidae</taxon>
        <taxon>Cryptotermitinae</taxon>
        <taxon>Cryptotermes</taxon>
    </lineage>
</organism>
<dbReference type="GO" id="GO:0033314">
    <property type="term" value="P:mitotic DNA replication checkpoint signaling"/>
    <property type="evidence" value="ECO:0007669"/>
    <property type="project" value="TreeGrafter"/>
</dbReference>
<evidence type="ECO:0000256" key="3">
    <source>
        <dbReference type="ARBA" id="ARBA00023242"/>
    </source>
</evidence>
<dbReference type="GO" id="GO:0007095">
    <property type="term" value="P:mitotic G2 DNA damage checkpoint signaling"/>
    <property type="evidence" value="ECO:0007669"/>
    <property type="project" value="TreeGrafter"/>
</dbReference>
<dbReference type="InterPro" id="IPR024146">
    <property type="entry name" value="Claspin"/>
</dbReference>
<proteinExistence type="predicted"/>
<dbReference type="EMBL" id="NEVH01006756">
    <property type="protein sequence ID" value="PNF36546.1"/>
    <property type="molecule type" value="Genomic_DNA"/>
</dbReference>
<keyword evidence="2" id="KW-0597">Phosphoprotein</keyword>
<reference evidence="5 6" key="1">
    <citation type="submission" date="2017-12" db="EMBL/GenBank/DDBJ databases">
        <title>Hemimetabolous genomes reveal molecular basis of termite eusociality.</title>
        <authorList>
            <person name="Harrison M.C."/>
            <person name="Jongepier E."/>
            <person name="Robertson H.M."/>
            <person name="Arning N."/>
            <person name="Bitard-Feildel T."/>
            <person name="Chao H."/>
            <person name="Childers C.P."/>
            <person name="Dinh H."/>
            <person name="Doddapaneni H."/>
            <person name="Dugan S."/>
            <person name="Gowin J."/>
            <person name="Greiner C."/>
            <person name="Han Y."/>
            <person name="Hu H."/>
            <person name="Hughes D.S.T."/>
            <person name="Huylmans A.-K."/>
            <person name="Kemena C."/>
            <person name="Kremer L.P.M."/>
            <person name="Lee S.L."/>
            <person name="Lopez-Ezquerra A."/>
            <person name="Mallet L."/>
            <person name="Monroy-Kuhn J.M."/>
            <person name="Moser A."/>
            <person name="Murali S.C."/>
            <person name="Muzny D.M."/>
            <person name="Otani S."/>
            <person name="Piulachs M.-D."/>
            <person name="Poelchau M."/>
            <person name="Qu J."/>
            <person name="Schaub F."/>
            <person name="Wada-Katsumata A."/>
            <person name="Worley K.C."/>
            <person name="Xie Q."/>
            <person name="Ylla G."/>
            <person name="Poulsen M."/>
            <person name="Gibbs R.A."/>
            <person name="Schal C."/>
            <person name="Richards S."/>
            <person name="Belles X."/>
            <person name="Korb J."/>
            <person name="Bornberg-Bauer E."/>
        </authorList>
    </citation>
    <scope>NUCLEOTIDE SEQUENCE [LARGE SCALE GENOMIC DNA]</scope>
    <source>
        <tissue evidence="5">Whole body</tissue>
    </source>
</reference>